<feature type="domain" description="ABC transporter" evidence="5">
    <location>
        <begin position="31"/>
        <end position="252"/>
    </location>
</feature>
<keyword evidence="7" id="KW-1185">Reference proteome</keyword>
<dbReference type="PROSITE" id="PS50893">
    <property type="entry name" value="ABC_TRANSPORTER_2"/>
    <property type="match status" value="1"/>
</dbReference>
<dbReference type="SUPFAM" id="SSF52540">
    <property type="entry name" value="P-loop containing nucleoside triphosphate hydrolases"/>
    <property type="match status" value="1"/>
</dbReference>
<dbReference type="InterPro" id="IPR027417">
    <property type="entry name" value="P-loop_NTPase"/>
</dbReference>
<dbReference type="InterPro" id="IPR003439">
    <property type="entry name" value="ABC_transporter-like_ATP-bd"/>
</dbReference>
<evidence type="ECO:0000259" key="5">
    <source>
        <dbReference type="PROSITE" id="PS50893"/>
    </source>
</evidence>
<dbReference type="InterPro" id="IPR017871">
    <property type="entry name" value="ABC_transporter-like_CS"/>
</dbReference>
<keyword evidence="6" id="KW-0378">Hydrolase</keyword>
<dbReference type="Gene3D" id="3.40.50.300">
    <property type="entry name" value="P-loop containing nucleotide triphosphate hydrolases"/>
    <property type="match status" value="1"/>
</dbReference>
<dbReference type="RefSeq" id="WP_013887972.1">
    <property type="nucleotide sequence ID" value="NC_015673.1"/>
</dbReference>
<dbReference type="GO" id="GO:0005524">
    <property type="term" value="F:ATP binding"/>
    <property type="evidence" value="ECO:0007669"/>
    <property type="project" value="UniProtKB-KW"/>
</dbReference>
<dbReference type="OrthoDB" id="9778870at2"/>
<protein>
    <submittedName>
        <fullName evidence="6">ABC transport system ATP-binding protein</fullName>
        <ecNumber evidence="6">3.6.3.31</ecNumber>
    </submittedName>
</protein>
<proteinExistence type="inferred from homology"/>
<name>F8DZ06_CORRG</name>
<evidence type="ECO:0000313" key="6">
    <source>
        <dbReference type="EMBL" id="AEI08947.1"/>
    </source>
</evidence>
<dbReference type="HOGENOM" id="CLU_000604_1_2_11"/>
<accession>F8DZ06</accession>
<dbReference type="CDD" id="cd03220">
    <property type="entry name" value="ABC_KpsT_Wzt"/>
    <property type="match status" value="1"/>
</dbReference>
<keyword evidence="3" id="KW-0547">Nucleotide-binding</keyword>
<keyword evidence="4 6" id="KW-0067">ATP-binding</keyword>
<evidence type="ECO:0000313" key="7">
    <source>
        <dbReference type="Proteomes" id="UP000000492"/>
    </source>
</evidence>
<dbReference type="PANTHER" id="PTHR46743:SF2">
    <property type="entry name" value="TEICHOIC ACIDS EXPORT ATP-BINDING PROTEIN TAGH"/>
    <property type="match status" value="1"/>
</dbReference>
<dbReference type="eggNOG" id="COG1134">
    <property type="taxonomic scope" value="Bacteria"/>
</dbReference>
<dbReference type="SMART" id="SM00382">
    <property type="entry name" value="AAA"/>
    <property type="match status" value="1"/>
</dbReference>
<comment type="similarity">
    <text evidence="1">Belongs to the ABC transporter superfamily.</text>
</comment>
<dbReference type="EC" id="3.6.3.31" evidence="6"/>
<dbReference type="AlphaFoldDB" id="F8DZ06"/>
<sequence length="295" mass="32172">MQSPPTYVVDSPSVVVKNTTKSYVVTDSKSEHLDSRRKVKDGERVVHALKDVSFVASSGESIGLIGRNGSGKSTLLKLIAGAEPLTSGNIFVKARPKLLGVAPALQPYLSGRRNVLLGLLAMGMSRAEAEELAPSIVEWSEIGEAIDRPMSTYSAGQSARLVFAISTAVRPEILLVDEALSTGDASFAKKAERRMKELLEGAGNLFLVSHNTTQVKQNCDRVLWIHKGSLLIDAASADILPQYDAWSALMAAKKHDEADRLIAELREQQSESVIEFHDPTKKKDNDDFRGFYTFS</sequence>
<gene>
    <name evidence="6" type="ordered locus">CRES_0586</name>
</gene>
<dbReference type="EMBL" id="CP002857">
    <property type="protein sequence ID" value="AEI08947.1"/>
    <property type="molecule type" value="Genomic_DNA"/>
</dbReference>
<evidence type="ECO:0000256" key="2">
    <source>
        <dbReference type="ARBA" id="ARBA00022448"/>
    </source>
</evidence>
<evidence type="ECO:0000256" key="4">
    <source>
        <dbReference type="ARBA" id="ARBA00022840"/>
    </source>
</evidence>
<dbReference type="Proteomes" id="UP000000492">
    <property type="component" value="Chromosome"/>
</dbReference>
<evidence type="ECO:0000256" key="1">
    <source>
        <dbReference type="ARBA" id="ARBA00005417"/>
    </source>
</evidence>
<dbReference type="KEGG" id="crd:CRES_0586"/>
<reference evidence="6 7" key="1">
    <citation type="journal article" date="2012" name="BMC Genomics">
        <title>Complete genome sequence, lifestyle, and multi-drug resistance of the human pathogen Corynebacterium resistens DSM 45100 isolated from blood samples of a leukemia patient.</title>
        <authorList>
            <person name="Schroder J."/>
            <person name="Maus I."/>
            <person name="Meyer K."/>
            <person name="Wordemann S."/>
            <person name="Blom J."/>
            <person name="Jaenicke S."/>
            <person name="Schneider J."/>
            <person name="Trost E."/>
            <person name="Tauch A."/>
        </authorList>
    </citation>
    <scope>NUCLEOTIDE SEQUENCE [LARGE SCALE GENOMIC DNA]</scope>
    <source>
        <strain evidence="7">DSM 45100 / JCM 12819 / CCUG 50093 / GTC 2026 / SICGH 158</strain>
    </source>
</reference>
<dbReference type="PROSITE" id="PS00211">
    <property type="entry name" value="ABC_TRANSPORTER_1"/>
    <property type="match status" value="1"/>
</dbReference>
<dbReference type="STRING" id="662755.CRES_0586"/>
<dbReference type="PANTHER" id="PTHR46743">
    <property type="entry name" value="TEICHOIC ACIDS EXPORT ATP-BINDING PROTEIN TAGH"/>
    <property type="match status" value="1"/>
</dbReference>
<dbReference type="InterPro" id="IPR015860">
    <property type="entry name" value="ABC_transpr_TagH-like"/>
</dbReference>
<dbReference type="InterPro" id="IPR003593">
    <property type="entry name" value="AAA+_ATPase"/>
</dbReference>
<dbReference type="Pfam" id="PF00005">
    <property type="entry name" value="ABC_tran"/>
    <property type="match status" value="1"/>
</dbReference>
<dbReference type="GO" id="GO:0140359">
    <property type="term" value="F:ABC-type transporter activity"/>
    <property type="evidence" value="ECO:0007669"/>
    <property type="project" value="InterPro"/>
</dbReference>
<dbReference type="GO" id="GO:0016887">
    <property type="term" value="F:ATP hydrolysis activity"/>
    <property type="evidence" value="ECO:0007669"/>
    <property type="project" value="InterPro"/>
</dbReference>
<keyword evidence="2" id="KW-0813">Transport</keyword>
<dbReference type="InterPro" id="IPR050683">
    <property type="entry name" value="Bact_Polysacc_Export_ATP-bd"/>
</dbReference>
<dbReference type="GO" id="GO:0016020">
    <property type="term" value="C:membrane"/>
    <property type="evidence" value="ECO:0007669"/>
    <property type="project" value="InterPro"/>
</dbReference>
<evidence type="ECO:0000256" key="3">
    <source>
        <dbReference type="ARBA" id="ARBA00022741"/>
    </source>
</evidence>
<organism evidence="6 7">
    <name type="scientific">Corynebacterium resistens (strain DSM 45100 / JCM 12819 / GTC 2026 / SICGH 158)</name>
    <dbReference type="NCBI Taxonomy" id="662755"/>
    <lineage>
        <taxon>Bacteria</taxon>
        <taxon>Bacillati</taxon>
        <taxon>Actinomycetota</taxon>
        <taxon>Actinomycetes</taxon>
        <taxon>Mycobacteriales</taxon>
        <taxon>Corynebacteriaceae</taxon>
        <taxon>Corynebacterium</taxon>
    </lineage>
</organism>